<dbReference type="EMBL" id="CAUJNA010003483">
    <property type="protein sequence ID" value="CAJ1403180.1"/>
    <property type="molecule type" value="Genomic_DNA"/>
</dbReference>
<comment type="caution">
    <text evidence="2">The sequence shown here is derived from an EMBL/GenBank/DDBJ whole genome shotgun (WGS) entry which is preliminary data.</text>
</comment>
<sequence length="188" mass="20160">MSETVLSFLDAKNGVAVICLGSCAAPALELRPIAEELRRRIWGPWLPLCGGVLPKHRPPPGARTCNAPVAPKVDEAGWPLALLVVEDKERAEPGVASREAAQDARPELLEPEPPEPQEPQEEEPEEEGCDGSSEASEELPPERRLKTRRPPSPASSKQSARDSEGGNWSNDFGGPPLRRGRGVTGSPA</sequence>
<feature type="compositionally biased region" description="Acidic residues" evidence="1">
    <location>
        <begin position="109"/>
        <end position="139"/>
    </location>
</feature>
<keyword evidence="3" id="KW-1185">Reference proteome</keyword>
<evidence type="ECO:0000256" key="1">
    <source>
        <dbReference type="SAM" id="MobiDB-lite"/>
    </source>
</evidence>
<dbReference type="AlphaFoldDB" id="A0AA36JBJ7"/>
<evidence type="ECO:0000313" key="3">
    <source>
        <dbReference type="Proteomes" id="UP001178507"/>
    </source>
</evidence>
<accession>A0AA36JBJ7</accession>
<reference evidence="2" key="1">
    <citation type="submission" date="2023-08" db="EMBL/GenBank/DDBJ databases">
        <authorList>
            <person name="Chen Y."/>
            <person name="Shah S."/>
            <person name="Dougan E. K."/>
            <person name="Thang M."/>
            <person name="Chan C."/>
        </authorList>
    </citation>
    <scope>NUCLEOTIDE SEQUENCE</scope>
</reference>
<evidence type="ECO:0000313" key="2">
    <source>
        <dbReference type="EMBL" id="CAJ1403180.1"/>
    </source>
</evidence>
<gene>
    <name evidence="2" type="ORF">EVOR1521_LOCUS25914</name>
</gene>
<organism evidence="2 3">
    <name type="scientific">Effrenium voratum</name>
    <dbReference type="NCBI Taxonomy" id="2562239"/>
    <lineage>
        <taxon>Eukaryota</taxon>
        <taxon>Sar</taxon>
        <taxon>Alveolata</taxon>
        <taxon>Dinophyceae</taxon>
        <taxon>Suessiales</taxon>
        <taxon>Symbiodiniaceae</taxon>
        <taxon>Effrenium</taxon>
    </lineage>
</organism>
<name>A0AA36JBJ7_9DINO</name>
<protein>
    <submittedName>
        <fullName evidence="2">Uncharacterized protein</fullName>
    </submittedName>
</protein>
<dbReference type="Proteomes" id="UP001178507">
    <property type="component" value="Unassembled WGS sequence"/>
</dbReference>
<feature type="region of interest" description="Disordered" evidence="1">
    <location>
        <begin position="90"/>
        <end position="188"/>
    </location>
</feature>
<proteinExistence type="predicted"/>